<dbReference type="OrthoDB" id="9795496at2"/>
<feature type="transmembrane region" description="Helical" evidence="6">
    <location>
        <begin position="87"/>
        <end position="105"/>
    </location>
</feature>
<dbReference type="PANTHER" id="PTHR10057">
    <property type="entry name" value="PERIPHERAL-TYPE BENZODIAZEPINE RECEPTOR"/>
    <property type="match status" value="1"/>
</dbReference>
<keyword evidence="8" id="KW-1185">Reference proteome</keyword>
<evidence type="ECO:0000256" key="2">
    <source>
        <dbReference type="ARBA" id="ARBA00007524"/>
    </source>
</evidence>
<keyword evidence="5 6" id="KW-0472">Membrane</keyword>
<feature type="transmembrane region" description="Helical" evidence="6">
    <location>
        <begin position="111"/>
        <end position="132"/>
    </location>
</feature>
<dbReference type="Gene3D" id="1.20.1260.100">
    <property type="entry name" value="TspO/MBR protein"/>
    <property type="match status" value="1"/>
</dbReference>
<comment type="caution">
    <text evidence="7">The sequence shown here is derived from an EMBL/GenBank/DDBJ whole genome shotgun (WGS) entry which is preliminary data.</text>
</comment>
<feature type="transmembrane region" description="Helical" evidence="6">
    <location>
        <begin position="12"/>
        <end position="33"/>
    </location>
</feature>
<comment type="subcellular location">
    <subcellularLocation>
        <location evidence="1">Membrane</location>
        <topology evidence="1">Multi-pass membrane protein</topology>
    </subcellularLocation>
</comment>
<evidence type="ECO:0000256" key="6">
    <source>
        <dbReference type="SAM" id="Phobius"/>
    </source>
</evidence>
<dbReference type="GO" id="GO:0033013">
    <property type="term" value="P:tetrapyrrole metabolic process"/>
    <property type="evidence" value="ECO:0007669"/>
    <property type="project" value="UniProtKB-ARBA"/>
</dbReference>
<accession>A0A267MN02</accession>
<dbReference type="PIRSF" id="PIRSF005859">
    <property type="entry name" value="PBR"/>
    <property type="match status" value="1"/>
</dbReference>
<dbReference type="PANTHER" id="PTHR10057:SF0">
    <property type="entry name" value="TRANSLOCATOR PROTEIN"/>
    <property type="match status" value="1"/>
</dbReference>
<reference evidence="7 8" key="1">
    <citation type="submission" date="2017-06" db="EMBL/GenBank/DDBJ databases">
        <title>Draft genome sequence of anaerobic fermentative bacterium Anaeromicrobium sediminis DY2726D isolated from West Pacific Ocean sediments.</title>
        <authorList>
            <person name="Zeng X."/>
        </authorList>
    </citation>
    <scope>NUCLEOTIDE SEQUENCE [LARGE SCALE GENOMIC DNA]</scope>
    <source>
        <strain evidence="7 8">DY2726D</strain>
    </source>
</reference>
<dbReference type="InterPro" id="IPR004307">
    <property type="entry name" value="TspO_MBR"/>
</dbReference>
<dbReference type="GO" id="GO:0016020">
    <property type="term" value="C:membrane"/>
    <property type="evidence" value="ECO:0007669"/>
    <property type="project" value="UniProtKB-SubCell"/>
</dbReference>
<proteinExistence type="inferred from homology"/>
<gene>
    <name evidence="7" type="ORF">CCE28_04700</name>
</gene>
<evidence type="ECO:0000256" key="5">
    <source>
        <dbReference type="ARBA" id="ARBA00023136"/>
    </source>
</evidence>
<feature type="transmembrane region" description="Helical" evidence="6">
    <location>
        <begin position="53"/>
        <end position="75"/>
    </location>
</feature>
<keyword evidence="4 6" id="KW-1133">Transmembrane helix</keyword>
<dbReference type="AlphaFoldDB" id="A0A267MN02"/>
<name>A0A267MN02_9FIRM</name>
<sequence>MIIFKVRGKINYFAALVCIFIAEITGLLSSYFTRGSMRGFYSELAKPVFAPPTWLFAVVWPILYLLMGIASYRIWMMKRYDKRAKKALFYYGLQLFINFTWSIIFFGMNRIGLAIICIIILLGLIIITTKIFGRIDKVARNLMIPYIIWVAFATILNITIWCMNM</sequence>
<evidence type="ECO:0000313" key="7">
    <source>
        <dbReference type="EMBL" id="PAB60203.1"/>
    </source>
</evidence>
<keyword evidence="3 6" id="KW-0812">Transmembrane</keyword>
<dbReference type="InterPro" id="IPR038330">
    <property type="entry name" value="TspO/MBR-related_sf"/>
</dbReference>
<comment type="similarity">
    <text evidence="2">Belongs to the TspO/BZRP family.</text>
</comment>
<protein>
    <submittedName>
        <fullName evidence="7">TspO protein</fullName>
    </submittedName>
</protein>
<evidence type="ECO:0000313" key="8">
    <source>
        <dbReference type="Proteomes" id="UP000216024"/>
    </source>
</evidence>
<evidence type="ECO:0000256" key="1">
    <source>
        <dbReference type="ARBA" id="ARBA00004141"/>
    </source>
</evidence>
<dbReference type="Proteomes" id="UP000216024">
    <property type="component" value="Unassembled WGS sequence"/>
</dbReference>
<organism evidence="7 8">
    <name type="scientific">Anaeromicrobium sediminis</name>
    <dbReference type="NCBI Taxonomy" id="1478221"/>
    <lineage>
        <taxon>Bacteria</taxon>
        <taxon>Bacillati</taxon>
        <taxon>Bacillota</taxon>
        <taxon>Clostridia</taxon>
        <taxon>Peptostreptococcales</taxon>
        <taxon>Thermotaleaceae</taxon>
        <taxon>Anaeromicrobium</taxon>
    </lineage>
</organism>
<dbReference type="CDD" id="cd15904">
    <property type="entry name" value="TSPO_MBR"/>
    <property type="match status" value="1"/>
</dbReference>
<evidence type="ECO:0000256" key="4">
    <source>
        <dbReference type="ARBA" id="ARBA00022989"/>
    </source>
</evidence>
<dbReference type="EMBL" id="NIBG01000003">
    <property type="protein sequence ID" value="PAB60203.1"/>
    <property type="molecule type" value="Genomic_DNA"/>
</dbReference>
<feature type="transmembrane region" description="Helical" evidence="6">
    <location>
        <begin position="144"/>
        <end position="163"/>
    </location>
</feature>
<dbReference type="Pfam" id="PF03073">
    <property type="entry name" value="TspO_MBR"/>
    <property type="match status" value="1"/>
</dbReference>
<dbReference type="FunFam" id="1.20.1260.100:FF:000001">
    <property type="entry name" value="translocator protein 2"/>
    <property type="match status" value="1"/>
</dbReference>
<evidence type="ECO:0000256" key="3">
    <source>
        <dbReference type="ARBA" id="ARBA00022692"/>
    </source>
</evidence>